<protein>
    <recommendedName>
        <fullName evidence="3">histidine kinase</fullName>
        <ecNumber evidence="3">2.7.13.3</ecNumber>
    </recommendedName>
</protein>
<dbReference type="PANTHER" id="PTHR43065">
    <property type="entry name" value="SENSOR HISTIDINE KINASE"/>
    <property type="match status" value="1"/>
</dbReference>
<dbReference type="EC" id="2.7.13.3" evidence="3"/>
<comment type="caution">
    <text evidence="14">The sequence shown here is derived from an EMBL/GenBank/DDBJ whole genome shotgun (WGS) entry which is preliminary data.</text>
</comment>
<evidence type="ECO:0000313" key="14">
    <source>
        <dbReference type="EMBL" id="MFC0676678.1"/>
    </source>
</evidence>
<dbReference type="Gene3D" id="1.10.287.130">
    <property type="match status" value="1"/>
</dbReference>
<dbReference type="SUPFAM" id="SSF52172">
    <property type="entry name" value="CheY-like"/>
    <property type="match status" value="1"/>
</dbReference>
<feature type="domain" description="Response regulatory" evidence="13">
    <location>
        <begin position="584"/>
        <end position="697"/>
    </location>
</feature>
<gene>
    <name evidence="14" type="ORF">ACFFGH_02265</name>
</gene>
<keyword evidence="6 11" id="KW-0812">Transmembrane</keyword>
<dbReference type="Pfam" id="PF00072">
    <property type="entry name" value="Response_reg"/>
    <property type="match status" value="1"/>
</dbReference>
<evidence type="ECO:0000256" key="7">
    <source>
        <dbReference type="ARBA" id="ARBA00022989"/>
    </source>
</evidence>
<dbReference type="SUPFAM" id="SSF47384">
    <property type="entry name" value="Homodimeric domain of signal transducing histidine kinase"/>
    <property type="match status" value="1"/>
</dbReference>
<dbReference type="Proteomes" id="UP001589896">
    <property type="component" value="Unassembled WGS sequence"/>
</dbReference>
<dbReference type="PANTHER" id="PTHR43065:SF49">
    <property type="entry name" value="HISTIDINE KINASE"/>
    <property type="match status" value="1"/>
</dbReference>
<feature type="transmembrane region" description="Helical" evidence="11">
    <location>
        <begin position="156"/>
        <end position="178"/>
    </location>
</feature>
<dbReference type="Gene3D" id="3.40.50.2300">
    <property type="match status" value="1"/>
</dbReference>
<dbReference type="RefSeq" id="WP_386664443.1">
    <property type="nucleotide sequence ID" value="NZ_JBHLTG010000001.1"/>
</dbReference>
<evidence type="ECO:0000313" key="15">
    <source>
        <dbReference type="Proteomes" id="UP001589896"/>
    </source>
</evidence>
<comment type="catalytic activity">
    <reaction evidence="1">
        <text>ATP + protein L-histidine = ADP + protein N-phospho-L-histidine.</text>
        <dbReference type="EC" id="2.7.13.3"/>
    </reaction>
</comment>
<evidence type="ECO:0000256" key="2">
    <source>
        <dbReference type="ARBA" id="ARBA00004651"/>
    </source>
</evidence>
<sequence length="699" mass="73998">MNHMHASAWRAATAAAGLLIVYFLTAVLSLQWATVKGAGAAVWIPAGVGMVGLLFGGIRLWPSIFIARLLAGFATGSEQPIWAELGIAAGNAAATVLGVWLLQGRGGGIPRLDSLRSMLRFLAAGALIPSALAATVGATCVVVSSDLAAADFPLVWLRWASANAASVMVITGLALAWWHERPTAGERWHLAAIVSVNTAAAFLIFHTGPDYPFRAWHIYPFLIWAALALRVVGASSVLLVVGCAAVSGVLADVGPFANIAATAISALMHVQQFLVLTASTILLLSAVADERRGKSALQKAQAELSELNRVLEERVQERSEALRRSERALLQAQKLEALGQLTGGIAHDFNNLLQTINTSFELITRQSGSPEKIEKVAVMGKRATQSAVKLTRQLLTFSRTQELESEVIELGPFLENIKDLVRTSVGSAVTLALDLERAGGVHVSTDRNQLELAIINLAVNARDAMSGGGRLEIGATDAFYRQEPDIPDGRYARIWVRDTGHGMAEDVLARAFEPFFTTKKVGSGTGLGLSMVYGLAKKSGGKAVVESAPGQGTTVSIILPRVEPAGEASSAATHAAPRSLAGVRVLLVDDEAHVRSAIAAMLAELGCHVAEAQSAAEALARIEQEHWGLIVLDHTMPGMLGAELAQRIRQQGKDTPIVLATGAANIEKLLPGDLVRVHLLRKPFSITQLHQAADLALAS</sequence>
<dbReference type="Pfam" id="PF02518">
    <property type="entry name" value="HATPase_c"/>
    <property type="match status" value="1"/>
</dbReference>
<dbReference type="SMART" id="SM00388">
    <property type="entry name" value="HisKA"/>
    <property type="match status" value="1"/>
</dbReference>
<dbReference type="InterPro" id="IPR003661">
    <property type="entry name" value="HisK_dim/P_dom"/>
</dbReference>
<dbReference type="Pfam" id="PF05231">
    <property type="entry name" value="MASE1"/>
    <property type="match status" value="1"/>
</dbReference>
<dbReference type="InterPro" id="IPR036890">
    <property type="entry name" value="HATPase_C_sf"/>
</dbReference>
<feature type="modified residue" description="4-aspartylphosphate" evidence="9">
    <location>
        <position position="633"/>
    </location>
</feature>
<dbReference type="SMART" id="SM00387">
    <property type="entry name" value="HATPase_c"/>
    <property type="match status" value="1"/>
</dbReference>
<dbReference type="SUPFAM" id="SSF55874">
    <property type="entry name" value="ATPase domain of HSP90 chaperone/DNA topoisomerase II/histidine kinase"/>
    <property type="match status" value="1"/>
</dbReference>
<evidence type="ECO:0000256" key="11">
    <source>
        <dbReference type="SAM" id="Phobius"/>
    </source>
</evidence>
<evidence type="ECO:0000256" key="6">
    <source>
        <dbReference type="ARBA" id="ARBA00022692"/>
    </source>
</evidence>
<evidence type="ECO:0000256" key="4">
    <source>
        <dbReference type="ARBA" id="ARBA00022475"/>
    </source>
</evidence>
<keyword evidence="15" id="KW-1185">Reference proteome</keyword>
<keyword evidence="4" id="KW-1003">Cell membrane</keyword>
<evidence type="ECO:0000259" key="12">
    <source>
        <dbReference type="PROSITE" id="PS50109"/>
    </source>
</evidence>
<dbReference type="InterPro" id="IPR036097">
    <property type="entry name" value="HisK_dim/P_sf"/>
</dbReference>
<feature type="transmembrane region" description="Helical" evidence="11">
    <location>
        <begin position="221"/>
        <end position="251"/>
    </location>
</feature>
<feature type="transmembrane region" description="Helical" evidence="11">
    <location>
        <begin position="263"/>
        <end position="288"/>
    </location>
</feature>
<dbReference type="PROSITE" id="PS50110">
    <property type="entry name" value="RESPONSE_REGULATORY"/>
    <property type="match status" value="1"/>
</dbReference>
<keyword evidence="7 11" id="KW-1133">Transmembrane helix</keyword>
<feature type="transmembrane region" description="Helical" evidence="11">
    <location>
        <begin position="190"/>
        <end position="209"/>
    </location>
</feature>
<evidence type="ECO:0000256" key="9">
    <source>
        <dbReference type="PROSITE-ProRule" id="PRU00169"/>
    </source>
</evidence>
<evidence type="ECO:0000256" key="1">
    <source>
        <dbReference type="ARBA" id="ARBA00000085"/>
    </source>
</evidence>
<evidence type="ECO:0000256" key="3">
    <source>
        <dbReference type="ARBA" id="ARBA00012438"/>
    </source>
</evidence>
<dbReference type="Gene3D" id="3.30.565.10">
    <property type="entry name" value="Histidine kinase-like ATPase, C-terminal domain"/>
    <property type="match status" value="1"/>
</dbReference>
<evidence type="ECO:0000256" key="5">
    <source>
        <dbReference type="ARBA" id="ARBA00022553"/>
    </source>
</evidence>
<feature type="domain" description="Histidine kinase" evidence="12">
    <location>
        <begin position="344"/>
        <end position="563"/>
    </location>
</feature>
<evidence type="ECO:0000256" key="8">
    <source>
        <dbReference type="ARBA" id="ARBA00023136"/>
    </source>
</evidence>
<feature type="transmembrane region" description="Helical" evidence="11">
    <location>
        <begin position="81"/>
        <end position="102"/>
    </location>
</feature>
<keyword evidence="8 11" id="KW-0472">Membrane</keyword>
<comment type="subcellular location">
    <subcellularLocation>
        <location evidence="2">Cell membrane</location>
        <topology evidence="2">Multi-pass membrane protein</topology>
    </subcellularLocation>
</comment>
<evidence type="ECO:0000259" key="13">
    <source>
        <dbReference type="PROSITE" id="PS50110"/>
    </source>
</evidence>
<dbReference type="PRINTS" id="PR00344">
    <property type="entry name" value="BCTRLSENSOR"/>
</dbReference>
<dbReference type="InterPro" id="IPR005467">
    <property type="entry name" value="His_kinase_dom"/>
</dbReference>
<name>A0ABV6RL85_9GAMM</name>
<accession>A0ABV6RL85</accession>
<evidence type="ECO:0000256" key="10">
    <source>
        <dbReference type="SAM" id="Coils"/>
    </source>
</evidence>
<feature type="transmembrane region" description="Helical" evidence="11">
    <location>
        <begin position="40"/>
        <end position="61"/>
    </location>
</feature>
<dbReference type="SMART" id="SM00448">
    <property type="entry name" value="REC"/>
    <property type="match status" value="1"/>
</dbReference>
<dbReference type="CDD" id="cd00156">
    <property type="entry name" value="REC"/>
    <property type="match status" value="1"/>
</dbReference>
<dbReference type="InterPro" id="IPR003594">
    <property type="entry name" value="HATPase_dom"/>
</dbReference>
<keyword evidence="5 9" id="KW-0597">Phosphoprotein</keyword>
<dbReference type="InterPro" id="IPR001789">
    <property type="entry name" value="Sig_transdc_resp-reg_receiver"/>
</dbReference>
<feature type="transmembrane region" description="Helical" evidence="11">
    <location>
        <begin position="122"/>
        <end position="144"/>
    </location>
</feature>
<dbReference type="PROSITE" id="PS50109">
    <property type="entry name" value="HIS_KIN"/>
    <property type="match status" value="1"/>
</dbReference>
<dbReference type="CDD" id="cd00082">
    <property type="entry name" value="HisKA"/>
    <property type="match status" value="1"/>
</dbReference>
<dbReference type="InterPro" id="IPR011006">
    <property type="entry name" value="CheY-like_superfamily"/>
</dbReference>
<dbReference type="EMBL" id="JBHLTG010000001">
    <property type="protein sequence ID" value="MFC0676678.1"/>
    <property type="molecule type" value="Genomic_DNA"/>
</dbReference>
<dbReference type="InterPro" id="IPR004358">
    <property type="entry name" value="Sig_transdc_His_kin-like_C"/>
</dbReference>
<feature type="coiled-coil region" evidence="10">
    <location>
        <begin position="294"/>
        <end position="328"/>
    </location>
</feature>
<feature type="transmembrane region" description="Helical" evidence="11">
    <location>
        <begin position="12"/>
        <end position="33"/>
    </location>
</feature>
<proteinExistence type="predicted"/>
<reference evidence="14 15" key="1">
    <citation type="submission" date="2024-09" db="EMBL/GenBank/DDBJ databases">
        <authorList>
            <person name="Sun Q."/>
            <person name="Mori K."/>
        </authorList>
    </citation>
    <scope>NUCLEOTIDE SEQUENCE [LARGE SCALE GENOMIC DNA]</scope>
    <source>
        <strain evidence="14 15">KCTC 23076</strain>
    </source>
</reference>
<organism evidence="14 15">
    <name type="scientific">Lysobacter korlensis</name>
    <dbReference type="NCBI Taxonomy" id="553636"/>
    <lineage>
        <taxon>Bacteria</taxon>
        <taxon>Pseudomonadati</taxon>
        <taxon>Pseudomonadota</taxon>
        <taxon>Gammaproteobacteria</taxon>
        <taxon>Lysobacterales</taxon>
        <taxon>Lysobacteraceae</taxon>
        <taxon>Lysobacter</taxon>
    </lineage>
</organism>
<keyword evidence="10" id="KW-0175">Coiled coil</keyword>
<dbReference type="InterPro" id="IPR007895">
    <property type="entry name" value="MASE1"/>
</dbReference>